<evidence type="ECO:0000256" key="1">
    <source>
        <dbReference type="SAM" id="MobiDB-lite"/>
    </source>
</evidence>
<organism evidence="2 3">
    <name type="scientific">Fusarium musae</name>
    <dbReference type="NCBI Taxonomy" id="1042133"/>
    <lineage>
        <taxon>Eukaryota</taxon>
        <taxon>Fungi</taxon>
        <taxon>Dikarya</taxon>
        <taxon>Ascomycota</taxon>
        <taxon>Pezizomycotina</taxon>
        <taxon>Sordariomycetes</taxon>
        <taxon>Hypocreomycetidae</taxon>
        <taxon>Hypocreales</taxon>
        <taxon>Nectriaceae</taxon>
        <taxon>Fusarium</taxon>
    </lineage>
</organism>
<dbReference type="GeneID" id="68318254"/>
<dbReference type="AlphaFoldDB" id="A0A9P8D8Y1"/>
<dbReference type="RefSeq" id="XP_044676537.1">
    <property type="nucleotide sequence ID" value="XM_044827983.1"/>
</dbReference>
<accession>A0A9P8D8Y1</accession>
<feature type="region of interest" description="Disordered" evidence="1">
    <location>
        <begin position="1"/>
        <end position="45"/>
    </location>
</feature>
<comment type="caution">
    <text evidence="2">The sequence shown here is derived from an EMBL/GenBank/DDBJ whole genome shotgun (WGS) entry which is preliminary data.</text>
</comment>
<dbReference type="KEGG" id="fmu:J7337_010398"/>
<protein>
    <submittedName>
        <fullName evidence="2">Uncharacterized protein</fullName>
    </submittedName>
</protein>
<sequence>MAQETSPAEKSPSDAFVSGAVPPSPQLPDTSKHETSSSECSWSESEEKALVRNGNALTDNFLGDVGISQNWFNVGQQLLNAGIVLLEVSSPDLYLPIFTLLEAMEVVA</sequence>
<dbReference type="EMBL" id="JAHBCI010000008">
    <property type="protein sequence ID" value="KAG9497537.1"/>
    <property type="molecule type" value="Genomic_DNA"/>
</dbReference>
<reference evidence="2" key="1">
    <citation type="journal article" date="2021" name="Mol. Plant Microbe Interact.">
        <title>Telomere to telomere genome assembly of Fusarium musae F31, causal agent of crown rot disease of banana.</title>
        <authorList>
            <person name="Degradi L."/>
            <person name="Tava V."/>
            <person name="Kunova A."/>
            <person name="Cortesi P."/>
            <person name="Saracchi M."/>
            <person name="Pasquali M."/>
        </authorList>
    </citation>
    <scope>NUCLEOTIDE SEQUENCE</scope>
    <source>
        <strain evidence="2">F31</strain>
    </source>
</reference>
<keyword evidence="3" id="KW-1185">Reference proteome</keyword>
<evidence type="ECO:0000313" key="3">
    <source>
        <dbReference type="Proteomes" id="UP000827133"/>
    </source>
</evidence>
<name>A0A9P8D8Y1_9HYPO</name>
<gene>
    <name evidence="2" type="ORF">J7337_010398</name>
</gene>
<dbReference type="Proteomes" id="UP000827133">
    <property type="component" value="Unassembled WGS sequence"/>
</dbReference>
<proteinExistence type="predicted"/>
<evidence type="ECO:0000313" key="2">
    <source>
        <dbReference type="EMBL" id="KAG9497537.1"/>
    </source>
</evidence>